<keyword evidence="9" id="KW-1185">Reference proteome</keyword>
<evidence type="ECO:0000259" key="7">
    <source>
        <dbReference type="Pfam" id="PF00350"/>
    </source>
</evidence>
<dbReference type="OrthoDB" id="9816479at2"/>
<dbReference type="SUPFAM" id="SSF52540">
    <property type="entry name" value="P-loop containing nucleoside triphosphate hydrolases"/>
    <property type="match status" value="1"/>
</dbReference>
<dbReference type="InterPro" id="IPR027417">
    <property type="entry name" value="P-loop_NTPase"/>
</dbReference>
<evidence type="ECO:0000256" key="5">
    <source>
        <dbReference type="ARBA" id="ARBA00023136"/>
    </source>
</evidence>
<keyword evidence="2" id="KW-0547">Nucleotide-binding</keyword>
<evidence type="ECO:0000313" key="8">
    <source>
        <dbReference type="EMBL" id="SFR55328.1"/>
    </source>
</evidence>
<dbReference type="RefSeq" id="WP_092558718.1">
    <property type="nucleotide sequence ID" value="NZ_FOYZ01000001.1"/>
</dbReference>
<feature type="domain" description="Dynamin N-terminal" evidence="7">
    <location>
        <begin position="63"/>
        <end position="266"/>
    </location>
</feature>
<dbReference type="GO" id="GO:0003924">
    <property type="term" value="F:GTPase activity"/>
    <property type="evidence" value="ECO:0007669"/>
    <property type="project" value="InterPro"/>
</dbReference>
<dbReference type="PANTHER" id="PTHR10465">
    <property type="entry name" value="TRANSMEMBRANE GTPASE FZO1"/>
    <property type="match status" value="1"/>
</dbReference>
<dbReference type="EMBL" id="FOYZ01000001">
    <property type="protein sequence ID" value="SFR55328.1"/>
    <property type="molecule type" value="Genomic_DNA"/>
</dbReference>
<dbReference type="InterPro" id="IPR027094">
    <property type="entry name" value="Mitofusin_fam"/>
</dbReference>
<protein>
    <submittedName>
        <fullName evidence="8">Dynamin family protein</fullName>
    </submittedName>
</protein>
<accession>A0A1I6HLQ3</accession>
<organism evidence="8 9">
    <name type="scientific">Anaeromicropila populeti</name>
    <dbReference type="NCBI Taxonomy" id="37658"/>
    <lineage>
        <taxon>Bacteria</taxon>
        <taxon>Bacillati</taxon>
        <taxon>Bacillota</taxon>
        <taxon>Clostridia</taxon>
        <taxon>Lachnospirales</taxon>
        <taxon>Lachnospiraceae</taxon>
        <taxon>Anaeromicropila</taxon>
    </lineage>
</organism>
<keyword evidence="6" id="KW-0175">Coiled coil</keyword>
<proteinExistence type="predicted"/>
<keyword evidence="5" id="KW-0472">Membrane</keyword>
<dbReference type="AlphaFoldDB" id="A0A1I6HLQ3"/>
<keyword evidence="3" id="KW-0378">Hydrolase</keyword>
<feature type="coiled-coil region" evidence="6">
    <location>
        <begin position="640"/>
        <end position="700"/>
    </location>
</feature>
<reference evidence="8 9" key="1">
    <citation type="submission" date="2016-10" db="EMBL/GenBank/DDBJ databases">
        <authorList>
            <person name="de Groot N.N."/>
        </authorList>
    </citation>
    <scope>NUCLEOTIDE SEQUENCE [LARGE SCALE GENOMIC DNA]</scope>
    <source>
        <strain evidence="8 9">743A</strain>
    </source>
</reference>
<evidence type="ECO:0000313" key="9">
    <source>
        <dbReference type="Proteomes" id="UP000199659"/>
    </source>
</evidence>
<evidence type="ECO:0000256" key="4">
    <source>
        <dbReference type="ARBA" id="ARBA00023134"/>
    </source>
</evidence>
<dbReference type="Proteomes" id="UP000199659">
    <property type="component" value="Unassembled WGS sequence"/>
</dbReference>
<comment type="subcellular location">
    <subcellularLocation>
        <location evidence="1">Membrane</location>
    </subcellularLocation>
</comment>
<dbReference type="Pfam" id="PF00350">
    <property type="entry name" value="Dynamin_N"/>
    <property type="match status" value="1"/>
</dbReference>
<name>A0A1I6HLQ3_9FIRM</name>
<gene>
    <name evidence="8" type="ORF">SAMN05661086_00082</name>
</gene>
<sequence length="706" mass="82544">MEIFDRTREDELKFEAFTKKVDTISEELKLFESEIALSDIDEIKQSFMFKTKDFFREDRKLNIGIIGRVKAGKSTFLNAFLFGGKNVLPMAATPKTATLTRIEYAENNSIEIEYYSKDEWTVIENNAKVKSQKGEYAVGREIISMVKESGLNAADYIGKDKVIIEFDTYDELMKDLNDYVGENGKYTPVVKSVVLYVDKEELEDISIVDTPGLNDPIASRTFKTKRFIELCDVVFFLSKATSFLDINDLELLVAQLPQKGVKKLVLICSRFDDGLRDILWDKKEIAAAVAENKQKLRTYAERTLNNYKKNNFFIRDDVITQCKNPVFISSIVHNMSHKNPDEYNEQEKRIYDDLNLHKDLTKEILSEIGNMEEITEIFNEVVEVKEEILEEKAGSFVPTAMEELRAKLIRIEKNSERRIMQLNRYDREQILEQKKQFTSQIHAIESNLEEIFGTWCAKIENNKTQAIRDLRGYYRDYLQLSEKEGIKTHFETKAVSTSRWFMPWTWGNSMREIYSYDERYKYIDASDALENIRNFANDAASCIEDTFNKSLDIALTKRQLLNTVIENFDVTDDSYTPTYYKLMVERVLNSIKLPVISIDVSVYLSNIAAQFFGEIRDNATRTDLKRVLSNVISDLFNEICRRFEQEVKEFKEKVEAIKQEFSNNLLEDIHRELNQVLEQFDDKENEIKRYYQLLDTLKRINSDLNY</sequence>
<evidence type="ECO:0000256" key="2">
    <source>
        <dbReference type="ARBA" id="ARBA00022741"/>
    </source>
</evidence>
<evidence type="ECO:0000256" key="3">
    <source>
        <dbReference type="ARBA" id="ARBA00022801"/>
    </source>
</evidence>
<dbReference type="Gene3D" id="3.40.50.300">
    <property type="entry name" value="P-loop containing nucleotide triphosphate hydrolases"/>
    <property type="match status" value="1"/>
</dbReference>
<evidence type="ECO:0000256" key="6">
    <source>
        <dbReference type="SAM" id="Coils"/>
    </source>
</evidence>
<dbReference type="InterPro" id="IPR045063">
    <property type="entry name" value="Dynamin_N"/>
</dbReference>
<evidence type="ECO:0000256" key="1">
    <source>
        <dbReference type="ARBA" id="ARBA00004370"/>
    </source>
</evidence>
<dbReference type="GO" id="GO:0016020">
    <property type="term" value="C:membrane"/>
    <property type="evidence" value="ECO:0007669"/>
    <property type="project" value="UniProtKB-SubCell"/>
</dbReference>
<keyword evidence="4" id="KW-0342">GTP-binding</keyword>
<dbReference type="PANTHER" id="PTHR10465:SF0">
    <property type="entry name" value="SARCALUMENIN"/>
    <property type="match status" value="1"/>
</dbReference>
<dbReference type="GO" id="GO:0005525">
    <property type="term" value="F:GTP binding"/>
    <property type="evidence" value="ECO:0007669"/>
    <property type="project" value="UniProtKB-KW"/>
</dbReference>
<dbReference type="STRING" id="37658.SAMN05661086_00082"/>